<accession>A0AAX0PV79</accession>
<evidence type="ECO:0000256" key="6">
    <source>
        <dbReference type="ARBA" id="ARBA00023125"/>
    </source>
</evidence>
<dbReference type="InterPro" id="IPR011010">
    <property type="entry name" value="DNA_brk_join_enz"/>
</dbReference>
<keyword evidence="6 9" id="KW-0238">DNA-binding</keyword>
<dbReference type="InterPro" id="IPR002104">
    <property type="entry name" value="Integrase_catalytic"/>
</dbReference>
<evidence type="ECO:0000256" key="3">
    <source>
        <dbReference type="ARBA" id="ARBA00022618"/>
    </source>
</evidence>
<evidence type="ECO:0000256" key="5">
    <source>
        <dbReference type="ARBA" id="ARBA00022908"/>
    </source>
</evidence>
<evidence type="ECO:0000259" key="10">
    <source>
        <dbReference type="PROSITE" id="PS51898"/>
    </source>
</evidence>
<dbReference type="Gene3D" id="1.10.443.10">
    <property type="entry name" value="Intergrase catalytic core"/>
    <property type="match status" value="1"/>
</dbReference>
<feature type="domain" description="Core-binding (CB)" evidence="11">
    <location>
        <begin position="27"/>
        <end position="111"/>
    </location>
</feature>
<evidence type="ECO:0000256" key="4">
    <source>
        <dbReference type="ARBA" id="ARBA00022829"/>
    </source>
</evidence>
<sequence length="305" mass="35552">MLSYSYLKQLDHLTIDLVDIRQMYVFMQFENLMEKFLEDKRLEGRAPGTIEEYRFRLTEFGVFLKENNLNYQDLTSADISAFSRYLFKKGQKNQTIKNKISTFCVINKWMVKEGLLPEVIVTDEHYPKITNTKRIRRLTDNDFKQFKHHIDGLQPNIRAAFYLMIGTGCRVGEAAHLRPVDVSLRGGAVYIDIHDAKWGSDRTIPITDKEAAQIVWKYREECTIDNRPLFRISRRTLQWYATDFSKKTGIKFHCHLLRHTYAAFLTEKGVPLPTIQYLLGHKSLSMTAHYAQSAITDLSEVTPTI</sequence>
<evidence type="ECO:0000313" key="13">
    <source>
        <dbReference type="Proteomes" id="UP000216448"/>
    </source>
</evidence>
<reference evidence="12 13" key="1">
    <citation type="submission" date="2017-05" db="EMBL/GenBank/DDBJ databases">
        <title>Lactobacillus johnsonii from commercial turkeys.</title>
        <authorList>
            <person name="Johnson T.J."/>
            <person name="Youmans B."/>
        </authorList>
    </citation>
    <scope>NUCLEOTIDE SEQUENCE [LARGE SCALE GENOMIC DNA]</scope>
    <source>
        <strain evidence="12 13">UMNLJ54</strain>
    </source>
</reference>
<dbReference type="SUPFAM" id="SSF56349">
    <property type="entry name" value="DNA breaking-rejoining enzymes"/>
    <property type="match status" value="1"/>
</dbReference>
<dbReference type="GO" id="GO:0007059">
    <property type="term" value="P:chromosome segregation"/>
    <property type="evidence" value="ECO:0007669"/>
    <property type="project" value="UniProtKB-KW"/>
</dbReference>
<dbReference type="GO" id="GO:0005737">
    <property type="term" value="C:cytoplasm"/>
    <property type="evidence" value="ECO:0007669"/>
    <property type="project" value="UniProtKB-SubCell"/>
</dbReference>
<evidence type="ECO:0000256" key="8">
    <source>
        <dbReference type="ARBA" id="ARBA00023306"/>
    </source>
</evidence>
<evidence type="ECO:0000256" key="2">
    <source>
        <dbReference type="ARBA" id="ARBA00022490"/>
    </source>
</evidence>
<dbReference type="GO" id="GO:0003677">
    <property type="term" value="F:DNA binding"/>
    <property type="evidence" value="ECO:0007669"/>
    <property type="project" value="UniProtKB-UniRule"/>
</dbReference>
<keyword evidence="8" id="KW-0131">Cell cycle</keyword>
<dbReference type="Pfam" id="PF02899">
    <property type="entry name" value="Phage_int_SAM_1"/>
    <property type="match status" value="1"/>
</dbReference>
<dbReference type="InterPro" id="IPR010998">
    <property type="entry name" value="Integrase_recombinase_N"/>
</dbReference>
<dbReference type="PROSITE" id="PS51898">
    <property type="entry name" value="TYR_RECOMBINASE"/>
    <property type="match status" value="1"/>
</dbReference>
<dbReference type="InterPro" id="IPR013762">
    <property type="entry name" value="Integrase-like_cat_sf"/>
</dbReference>
<dbReference type="Proteomes" id="UP000216448">
    <property type="component" value="Unassembled WGS sequence"/>
</dbReference>
<dbReference type="AlphaFoldDB" id="A0AAX0PV79"/>
<organism evidence="12 13">
    <name type="scientific">Lactobacillus johnsonii</name>
    <dbReference type="NCBI Taxonomy" id="33959"/>
    <lineage>
        <taxon>Bacteria</taxon>
        <taxon>Bacillati</taxon>
        <taxon>Bacillota</taxon>
        <taxon>Bacilli</taxon>
        <taxon>Lactobacillales</taxon>
        <taxon>Lactobacillaceae</taxon>
        <taxon>Lactobacillus</taxon>
    </lineage>
</organism>
<keyword evidence="3" id="KW-0132">Cell division</keyword>
<dbReference type="PROSITE" id="PS51900">
    <property type="entry name" value="CB"/>
    <property type="match status" value="1"/>
</dbReference>
<dbReference type="RefSeq" id="WP_095154436.1">
    <property type="nucleotide sequence ID" value="NZ_NIBB01000027.1"/>
</dbReference>
<dbReference type="InterPro" id="IPR050090">
    <property type="entry name" value="Tyrosine_recombinase_XerCD"/>
</dbReference>
<name>A0AAX0PV79_LACJH</name>
<dbReference type="GO" id="GO:0015074">
    <property type="term" value="P:DNA integration"/>
    <property type="evidence" value="ECO:0007669"/>
    <property type="project" value="UniProtKB-KW"/>
</dbReference>
<gene>
    <name evidence="12" type="ORF">A3P64_04990</name>
</gene>
<keyword evidence="5" id="KW-0229">DNA integration</keyword>
<evidence type="ECO:0000256" key="9">
    <source>
        <dbReference type="PROSITE-ProRule" id="PRU01248"/>
    </source>
</evidence>
<dbReference type="GO" id="GO:0051301">
    <property type="term" value="P:cell division"/>
    <property type="evidence" value="ECO:0007669"/>
    <property type="project" value="UniProtKB-KW"/>
</dbReference>
<keyword evidence="4" id="KW-0159">Chromosome partition</keyword>
<evidence type="ECO:0000313" key="12">
    <source>
        <dbReference type="EMBL" id="PAB52708.1"/>
    </source>
</evidence>
<dbReference type="PANTHER" id="PTHR30349">
    <property type="entry name" value="PHAGE INTEGRASE-RELATED"/>
    <property type="match status" value="1"/>
</dbReference>
<comment type="subcellular location">
    <subcellularLocation>
        <location evidence="1">Cytoplasm</location>
    </subcellularLocation>
</comment>
<dbReference type="GO" id="GO:0006310">
    <property type="term" value="P:DNA recombination"/>
    <property type="evidence" value="ECO:0007669"/>
    <property type="project" value="UniProtKB-KW"/>
</dbReference>
<keyword evidence="2" id="KW-0963">Cytoplasm</keyword>
<dbReference type="PANTHER" id="PTHR30349:SF77">
    <property type="entry name" value="TYROSINE RECOMBINASE XERC"/>
    <property type="match status" value="1"/>
</dbReference>
<dbReference type="CDD" id="cd00796">
    <property type="entry name" value="INT_Rci_Hp1_C"/>
    <property type="match status" value="1"/>
</dbReference>
<protein>
    <submittedName>
        <fullName evidence="12">Integrase</fullName>
    </submittedName>
</protein>
<evidence type="ECO:0000259" key="11">
    <source>
        <dbReference type="PROSITE" id="PS51900"/>
    </source>
</evidence>
<feature type="domain" description="Tyr recombinase" evidence="10">
    <location>
        <begin position="133"/>
        <end position="303"/>
    </location>
</feature>
<evidence type="ECO:0000256" key="1">
    <source>
        <dbReference type="ARBA" id="ARBA00004496"/>
    </source>
</evidence>
<dbReference type="Pfam" id="PF00589">
    <property type="entry name" value="Phage_integrase"/>
    <property type="match status" value="1"/>
</dbReference>
<evidence type="ECO:0000256" key="7">
    <source>
        <dbReference type="ARBA" id="ARBA00023172"/>
    </source>
</evidence>
<comment type="caution">
    <text evidence="12">The sequence shown here is derived from an EMBL/GenBank/DDBJ whole genome shotgun (WGS) entry which is preliminary data.</text>
</comment>
<dbReference type="InterPro" id="IPR044068">
    <property type="entry name" value="CB"/>
</dbReference>
<proteinExistence type="predicted"/>
<dbReference type="EMBL" id="NIBB01000027">
    <property type="protein sequence ID" value="PAB52708.1"/>
    <property type="molecule type" value="Genomic_DNA"/>
</dbReference>
<dbReference type="Gene3D" id="1.10.150.130">
    <property type="match status" value="1"/>
</dbReference>
<keyword evidence="7" id="KW-0233">DNA recombination</keyword>
<dbReference type="InterPro" id="IPR004107">
    <property type="entry name" value="Integrase_SAM-like_N"/>
</dbReference>